<comment type="caution">
    <text evidence="1">The sequence shown here is derived from an EMBL/GenBank/DDBJ whole genome shotgun (WGS) entry which is preliminary data.</text>
</comment>
<dbReference type="RefSeq" id="WP_183471042.1">
    <property type="nucleotide sequence ID" value="NZ_JACIBX010000003.1"/>
</dbReference>
<name>A0ABR6HN22_9RHOB</name>
<dbReference type="Proteomes" id="UP000576152">
    <property type="component" value="Unassembled WGS sequence"/>
</dbReference>
<organism evidence="1 2">
    <name type="scientific">Limimaricola variabilis</name>
    <dbReference type="NCBI Taxonomy" id="1492771"/>
    <lineage>
        <taxon>Bacteria</taxon>
        <taxon>Pseudomonadati</taxon>
        <taxon>Pseudomonadota</taxon>
        <taxon>Alphaproteobacteria</taxon>
        <taxon>Rhodobacterales</taxon>
        <taxon>Paracoccaceae</taxon>
        <taxon>Limimaricola</taxon>
    </lineage>
</organism>
<protein>
    <submittedName>
        <fullName evidence="1">Uncharacterized protein</fullName>
    </submittedName>
</protein>
<accession>A0ABR6HN22</accession>
<evidence type="ECO:0000313" key="1">
    <source>
        <dbReference type="EMBL" id="MBB3711734.1"/>
    </source>
</evidence>
<sequence length="100" mass="11685">MTITDAEDWAFTFTANSIRDRINDRKETIDTIAYNLFDHDLEVPSGNRLSLTKPNDQCPALYVEKLVGSDCYDIVIEWKGVELHRSQIEEELLWSIEKFF</sequence>
<gene>
    <name evidence="1" type="ORF">FHS00_001305</name>
</gene>
<reference evidence="1 2" key="1">
    <citation type="submission" date="2020-08" db="EMBL/GenBank/DDBJ databases">
        <title>Genomic Encyclopedia of Type Strains, Phase III (KMG-III): the genomes of soil and plant-associated and newly described type strains.</title>
        <authorList>
            <person name="Whitman W."/>
        </authorList>
    </citation>
    <scope>NUCLEOTIDE SEQUENCE [LARGE SCALE GENOMIC DNA]</scope>
    <source>
        <strain evidence="1 2">CECT 8572</strain>
    </source>
</reference>
<evidence type="ECO:0000313" key="2">
    <source>
        <dbReference type="Proteomes" id="UP000576152"/>
    </source>
</evidence>
<proteinExistence type="predicted"/>
<keyword evidence="2" id="KW-1185">Reference proteome</keyword>
<dbReference type="EMBL" id="JACIBX010000003">
    <property type="protein sequence ID" value="MBB3711734.1"/>
    <property type="molecule type" value="Genomic_DNA"/>
</dbReference>